<organism evidence="1 2">
    <name type="scientific">Coptis chinensis</name>
    <dbReference type="NCBI Taxonomy" id="261450"/>
    <lineage>
        <taxon>Eukaryota</taxon>
        <taxon>Viridiplantae</taxon>
        <taxon>Streptophyta</taxon>
        <taxon>Embryophyta</taxon>
        <taxon>Tracheophyta</taxon>
        <taxon>Spermatophyta</taxon>
        <taxon>Magnoliopsida</taxon>
        <taxon>Ranunculales</taxon>
        <taxon>Ranunculaceae</taxon>
        <taxon>Coptidoideae</taxon>
        <taxon>Coptis</taxon>
    </lineage>
</organism>
<dbReference type="AlphaFoldDB" id="A0A835LA84"/>
<comment type="caution">
    <text evidence="1">The sequence shown here is derived from an EMBL/GenBank/DDBJ whole genome shotgun (WGS) entry which is preliminary data.</text>
</comment>
<keyword evidence="2" id="KW-1185">Reference proteome</keyword>
<dbReference type="EMBL" id="JADFTS010000071">
    <property type="protein sequence ID" value="KAF9586885.1"/>
    <property type="molecule type" value="Genomic_DNA"/>
</dbReference>
<sequence length="81" mass="8950">MVNRLKFEGFISFKAISVTINSLVQSTTSVGTVVISEKQPLDLVQYDHLTTVGGNERDNSARWVIATALVFHHSHCVACNF</sequence>
<name>A0A835LA84_9MAGN</name>
<reference evidence="1 2" key="1">
    <citation type="submission" date="2020-10" db="EMBL/GenBank/DDBJ databases">
        <title>The Coptis chinensis genome and diversification of protoberbering-type alkaloids.</title>
        <authorList>
            <person name="Wang B."/>
            <person name="Shu S."/>
            <person name="Song C."/>
            <person name="Liu Y."/>
        </authorList>
    </citation>
    <scope>NUCLEOTIDE SEQUENCE [LARGE SCALE GENOMIC DNA]</scope>
    <source>
        <strain evidence="1">HL-2020</strain>
        <tissue evidence="1">Leaf</tissue>
    </source>
</reference>
<feature type="non-terminal residue" evidence="1">
    <location>
        <position position="1"/>
    </location>
</feature>
<evidence type="ECO:0000313" key="1">
    <source>
        <dbReference type="EMBL" id="KAF9586885.1"/>
    </source>
</evidence>
<proteinExistence type="predicted"/>
<accession>A0A835LA84</accession>
<protein>
    <submittedName>
        <fullName evidence="1">Uncharacterized protein</fullName>
    </submittedName>
</protein>
<evidence type="ECO:0000313" key="2">
    <source>
        <dbReference type="Proteomes" id="UP000631114"/>
    </source>
</evidence>
<dbReference type="Proteomes" id="UP000631114">
    <property type="component" value="Unassembled WGS sequence"/>
</dbReference>
<gene>
    <name evidence="1" type="ORF">IFM89_039910</name>
</gene>